<reference evidence="2" key="1">
    <citation type="submission" date="2014-05" db="EMBL/GenBank/DDBJ databases">
        <authorList>
            <person name="Chronopoulou M."/>
        </authorList>
    </citation>
    <scope>NUCLEOTIDE SEQUENCE</scope>
    <source>
        <tissue evidence="2">Whole organism</tissue>
    </source>
</reference>
<feature type="non-terminal residue" evidence="2">
    <location>
        <position position="54"/>
    </location>
</feature>
<evidence type="ECO:0000256" key="1">
    <source>
        <dbReference type="SAM" id="SignalP"/>
    </source>
</evidence>
<dbReference type="EMBL" id="HACA01022647">
    <property type="protein sequence ID" value="CDW40008.1"/>
    <property type="molecule type" value="Transcribed_RNA"/>
</dbReference>
<protein>
    <submittedName>
        <fullName evidence="2">Uncharacterized protein</fullName>
    </submittedName>
</protein>
<sequence length="54" mass="6050">MSKRILSFLFILLSLDSALSFGKFNKNNKPLHRRSTHPNDILASMGGMQIKTSS</sequence>
<evidence type="ECO:0000313" key="2">
    <source>
        <dbReference type="EMBL" id="CDW40008.1"/>
    </source>
</evidence>
<organism evidence="2">
    <name type="scientific">Lepeophtheirus salmonis</name>
    <name type="common">Salmon louse</name>
    <name type="synonym">Caligus salmonis</name>
    <dbReference type="NCBI Taxonomy" id="72036"/>
    <lineage>
        <taxon>Eukaryota</taxon>
        <taxon>Metazoa</taxon>
        <taxon>Ecdysozoa</taxon>
        <taxon>Arthropoda</taxon>
        <taxon>Crustacea</taxon>
        <taxon>Multicrustacea</taxon>
        <taxon>Hexanauplia</taxon>
        <taxon>Copepoda</taxon>
        <taxon>Siphonostomatoida</taxon>
        <taxon>Caligidae</taxon>
        <taxon>Lepeophtheirus</taxon>
    </lineage>
</organism>
<dbReference type="AlphaFoldDB" id="A0A0K2UP42"/>
<feature type="chain" id="PRO_5005488927" evidence="1">
    <location>
        <begin position="21"/>
        <end position="54"/>
    </location>
</feature>
<proteinExistence type="predicted"/>
<feature type="signal peptide" evidence="1">
    <location>
        <begin position="1"/>
        <end position="20"/>
    </location>
</feature>
<name>A0A0K2UP42_LEPSM</name>
<keyword evidence="1" id="KW-0732">Signal</keyword>
<accession>A0A0K2UP42</accession>